<accession>X0Z531</accession>
<evidence type="ECO:0000256" key="2">
    <source>
        <dbReference type="SAM" id="Phobius"/>
    </source>
</evidence>
<reference evidence="3" key="1">
    <citation type="journal article" date="2014" name="Front. Microbiol.">
        <title>High frequency of phylogenetically diverse reductive dehalogenase-homologous genes in deep subseafloor sedimentary metagenomes.</title>
        <authorList>
            <person name="Kawai M."/>
            <person name="Futagami T."/>
            <person name="Toyoda A."/>
            <person name="Takaki Y."/>
            <person name="Nishi S."/>
            <person name="Hori S."/>
            <person name="Arai W."/>
            <person name="Tsubouchi T."/>
            <person name="Morono Y."/>
            <person name="Uchiyama I."/>
            <person name="Ito T."/>
            <person name="Fujiyama A."/>
            <person name="Inagaki F."/>
            <person name="Takami H."/>
        </authorList>
    </citation>
    <scope>NUCLEOTIDE SEQUENCE</scope>
    <source>
        <strain evidence="3">Expedition CK06-06</strain>
    </source>
</reference>
<evidence type="ECO:0008006" key="4">
    <source>
        <dbReference type="Google" id="ProtNLM"/>
    </source>
</evidence>
<name>X0Z531_9ZZZZ</name>
<keyword evidence="2" id="KW-1133">Transmembrane helix</keyword>
<dbReference type="EMBL" id="BART01005948">
    <property type="protein sequence ID" value="GAG55518.1"/>
    <property type="molecule type" value="Genomic_DNA"/>
</dbReference>
<dbReference type="InterPro" id="IPR024623">
    <property type="entry name" value="YtxH"/>
</dbReference>
<organism evidence="3">
    <name type="scientific">marine sediment metagenome</name>
    <dbReference type="NCBI Taxonomy" id="412755"/>
    <lineage>
        <taxon>unclassified sequences</taxon>
        <taxon>metagenomes</taxon>
        <taxon>ecological metagenomes</taxon>
    </lineage>
</organism>
<sequence>MTDCKDTGISFTAGFIIGAVAGVAIGFLYAPKPGKETRELLKEKAEKAREKASEVAEKAKEAATKAEKRVEEKLGGKKTK</sequence>
<dbReference type="AlphaFoldDB" id="X0Z531"/>
<dbReference type="Pfam" id="PF12732">
    <property type="entry name" value="YtxH"/>
    <property type="match status" value="1"/>
</dbReference>
<keyword evidence="2" id="KW-0472">Membrane</keyword>
<evidence type="ECO:0000256" key="1">
    <source>
        <dbReference type="SAM" id="MobiDB-lite"/>
    </source>
</evidence>
<dbReference type="PANTHER" id="PTHR35792">
    <property type="entry name" value="GENERAL STRESS PROTEIN"/>
    <property type="match status" value="1"/>
</dbReference>
<dbReference type="PANTHER" id="PTHR35792:SF1">
    <property type="entry name" value="SLL0268 PROTEIN"/>
    <property type="match status" value="1"/>
</dbReference>
<feature type="region of interest" description="Disordered" evidence="1">
    <location>
        <begin position="44"/>
        <end position="80"/>
    </location>
</feature>
<protein>
    <recommendedName>
        <fullName evidence="4">YtxH domain-containing protein</fullName>
    </recommendedName>
</protein>
<evidence type="ECO:0000313" key="3">
    <source>
        <dbReference type="EMBL" id="GAG55518.1"/>
    </source>
</evidence>
<proteinExistence type="predicted"/>
<gene>
    <name evidence="3" type="ORF">S01H4_13505</name>
</gene>
<feature type="transmembrane region" description="Helical" evidence="2">
    <location>
        <begin position="12"/>
        <end position="30"/>
    </location>
</feature>
<comment type="caution">
    <text evidence="3">The sequence shown here is derived from an EMBL/GenBank/DDBJ whole genome shotgun (WGS) entry which is preliminary data.</text>
</comment>
<dbReference type="InterPro" id="IPR052928">
    <property type="entry name" value="Desiccation-related_membrane"/>
</dbReference>
<keyword evidence="2" id="KW-0812">Transmembrane</keyword>